<keyword evidence="2" id="KW-1185">Reference proteome</keyword>
<reference evidence="2" key="1">
    <citation type="journal article" date="2019" name="Int. J. Syst. Evol. Microbiol.">
        <title>The Global Catalogue of Microorganisms (GCM) 10K type strain sequencing project: providing services to taxonomists for standard genome sequencing and annotation.</title>
        <authorList>
            <consortium name="The Broad Institute Genomics Platform"/>
            <consortium name="The Broad Institute Genome Sequencing Center for Infectious Disease"/>
            <person name="Wu L."/>
            <person name="Ma J."/>
        </authorList>
    </citation>
    <scope>NUCLEOTIDE SEQUENCE [LARGE SCALE GENOMIC DNA]</scope>
    <source>
        <strain evidence="2">CECT 7806</strain>
    </source>
</reference>
<accession>A0ABT8AT21</accession>
<dbReference type="RefSeq" id="WP_238293036.1">
    <property type="nucleotide sequence ID" value="NZ_BPQS01000062.1"/>
</dbReference>
<evidence type="ECO:0000313" key="2">
    <source>
        <dbReference type="Proteomes" id="UP001244297"/>
    </source>
</evidence>
<comment type="caution">
    <text evidence="1">The sequence shown here is derived from an EMBL/GenBank/DDBJ whole genome shotgun (WGS) entry which is preliminary data.</text>
</comment>
<gene>
    <name evidence="1" type="ORF">QWZ18_20230</name>
</gene>
<name>A0ABT8AT21_9HYPH</name>
<organism evidence="1 2">
    <name type="scientific">Methylobacterium longum</name>
    <dbReference type="NCBI Taxonomy" id="767694"/>
    <lineage>
        <taxon>Bacteria</taxon>
        <taxon>Pseudomonadati</taxon>
        <taxon>Pseudomonadota</taxon>
        <taxon>Alphaproteobacteria</taxon>
        <taxon>Hyphomicrobiales</taxon>
        <taxon>Methylobacteriaceae</taxon>
        <taxon>Methylobacterium</taxon>
    </lineage>
</organism>
<protein>
    <recommendedName>
        <fullName evidence="3">Transposase</fullName>
    </recommendedName>
</protein>
<proteinExistence type="predicted"/>
<dbReference type="EMBL" id="JAUFPT010000063">
    <property type="protein sequence ID" value="MDN3572944.1"/>
    <property type="molecule type" value="Genomic_DNA"/>
</dbReference>
<dbReference type="Proteomes" id="UP001244297">
    <property type="component" value="Unassembled WGS sequence"/>
</dbReference>
<evidence type="ECO:0008006" key="3">
    <source>
        <dbReference type="Google" id="ProtNLM"/>
    </source>
</evidence>
<sequence length="153" mass="17154">MNTPGPIPSSVRALLPLCGAENDHEALGACRGVGRKLQAAGLDWHDLAAAIPASETLHNVQGSGSSWRRDNPVGANRIRPFDTYARKRVYTSRQESEHRSRVRYCQSRPWRFSARERAFLADIARLHGNLTIHQGDWLALLTDRLDQELRTAC</sequence>
<evidence type="ECO:0000313" key="1">
    <source>
        <dbReference type="EMBL" id="MDN3572944.1"/>
    </source>
</evidence>